<evidence type="ECO:0000313" key="1">
    <source>
        <dbReference type="EMBL" id="AEK10384.1"/>
    </source>
</evidence>
<organism evidence="1 2">
    <name type="scientific">Mycobacterium phage Switzer</name>
    <dbReference type="NCBI Taxonomy" id="1034118"/>
    <lineage>
        <taxon>Viruses</taxon>
        <taxon>Duplodnaviria</taxon>
        <taxon>Heunggongvirae</taxon>
        <taxon>Uroviricota</taxon>
        <taxon>Caudoviricetes</taxon>
        <taxon>Fromanvirus</taxon>
        <taxon>Fromanvirus switzer</taxon>
    </lineage>
</organism>
<protein>
    <submittedName>
        <fullName evidence="1">Uncharacterized protein</fullName>
    </submittedName>
</protein>
<gene>
    <name evidence="1" type="primary">85</name>
    <name evidence="1" type="ORF">PBI_SWITZER_85</name>
</gene>
<evidence type="ECO:0000313" key="2">
    <source>
        <dbReference type="Proteomes" id="UP000008420"/>
    </source>
</evidence>
<dbReference type="EMBL" id="JF937108">
    <property type="protein sequence ID" value="AEK10384.1"/>
    <property type="molecule type" value="Genomic_DNA"/>
</dbReference>
<keyword evidence="2" id="KW-1185">Reference proteome</keyword>
<proteinExistence type="predicted"/>
<reference evidence="1 2" key="1">
    <citation type="journal article" date="2012" name="J. Virol.">
        <title>Complete Genome Sequences of 138 Mycobacteriophages.</title>
        <authorList>
            <consortium name="the Science Education Alliance Phage Hunters Advancing Genomics and Evolutionary Science Program"/>
            <consortium name="the KwaZulu-Natal Research Institute for Tuberculosis and HIV Mycobacterial Genetics Course Students"/>
            <consortium name="the Phage Hunters Integrating Research and Education Program"/>
            <person name="Hatfull G.F."/>
        </authorList>
    </citation>
    <scope>NUCLEOTIDE SEQUENCE [LARGE SCALE GENOMIC DNA]</scope>
    <source>
        <strain evidence="1">Switzer</strain>
    </source>
</reference>
<dbReference type="Proteomes" id="UP000008420">
    <property type="component" value="Segment"/>
</dbReference>
<dbReference type="OrthoDB" id="17781at10239"/>
<dbReference type="GeneID" id="40083829"/>
<dbReference type="RefSeq" id="YP_009607814.1">
    <property type="nucleotide sequence ID" value="NC_041985.1"/>
</dbReference>
<sequence length="94" mass="10119">MAVIYQCPLRLSRVTVECGAEDQGRRAKCRGCGSALRAIEGHAVLIPHSGGSGRYNLDDAVRVYATLNAARKAADRAFEEDPGSSLVARFLEAR</sequence>
<dbReference type="KEGG" id="vg:40083829"/>
<name>G1D6I5_9CAUD</name>
<accession>G1D6I5</accession>